<dbReference type="AlphaFoldDB" id="A0AAV2A0U6"/>
<dbReference type="InterPro" id="IPR049439">
    <property type="entry name" value="TRAFD1-XIAF1_Znf"/>
</dbReference>
<protein>
    <recommendedName>
        <fullName evidence="4">TRAFD1/XAF1 zinc finger domain-containing protein</fullName>
    </recommendedName>
</protein>
<keyword evidence="2" id="KW-0863">Zinc-finger</keyword>
<dbReference type="GO" id="GO:0008270">
    <property type="term" value="F:zinc ion binding"/>
    <property type="evidence" value="ECO:0007669"/>
    <property type="project" value="UniProtKB-KW"/>
</dbReference>
<dbReference type="GO" id="GO:0005739">
    <property type="term" value="C:mitochondrion"/>
    <property type="evidence" value="ECO:0007669"/>
    <property type="project" value="TreeGrafter"/>
</dbReference>
<comment type="caution">
    <text evidence="5">The sequence shown here is derived from an EMBL/GenBank/DDBJ whole genome shotgun (WGS) entry which is preliminary data.</text>
</comment>
<gene>
    <name evidence="5" type="ORF">LARSCL_LOCUS8954</name>
</gene>
<sequence>MEEEVQYCKNCKRDISVKNYVIHSVHCERKIQLCNRCLEPVPRSELEKHEEEFHSKEACSKCGISVEKWQIQKHKETCIKRLIPCKHCELEVPLHQLSEHCVACGSRTEQCSKCSKLVMIKDLEVHHTNCSRKKHLKLELPCQFCGELFPYDFVDDHADICGTRLEKCGKYVSLKNLETHSNMCKESMSKTHGNCPVCHQSIPCAEINVHSAYCAQVYYETSEYEHQNKSNELALKREAEEFAGRSIEENRPQRQLEEYVEICPSCKYRIPEQKYHEHLLLCFNGKVQCPFCSIEVPRSYEHVHLQDCHKIV</sequence>
<evidence type="ECO:0000256" key="1">
    <source>
        <dbReference type="ARBA" id="ARBA00022723"/>
    </source>
</evidence>
<evidence type="ECO:0000259" key="4">
    <source>
        <dbReference type="Pfam" id="PF21366"/>
    </source>
</evidence>
<dbReference type="InterPro" id="IPR013083">
    <property type="entry name" value="Znf_RING/FYVE/PHD"/>
</dbReference>
<accession>A0AAV2A0U6</accession>
<keyword evidence="6" id="KW-1185">Reference proteome</keyword>
<dbReference type="EMBL" id="CAXIEN010000098">
    <property type="protein sequence ID" value="CAL1277004.1"/>
    <property type="molecule type" value="Genomic_DNA"/>
</dbReference>
<proteinExistence type="predicted"/>
<dbReference type="PANTHER" id="PTHR16295">
    <property type="entry name" value="TRAF-TYPE ZINC FINGER PROTEIN-RELATED"/>
    <property type="match status" value="1"/>
</dbReference>
<name>A0AAV2A0U6_9ARAC</name>
<reference evidence="5 6" key="1">
    <citation type="submission" date="2024-04" db="EMBL/GenBank/DDBJ databases">
        <authorList>
            <person name="Rising A."/>
            <person name="Reimegard J."/>
            <person name="Sonavane S."/>
            <person name="Akerstrom W."/>
            <person name="Nylinder S."/>
            <person name="Hedman E."/>
            <person name="Kallberg Y."/>
        </authorList>
    </citation>
    <scope>NUCLEOTIDE SEQUENCE [LARGE SCALE GENOMIC DNA]</scope>
</reference>
<feature type="domain" description="TRAFD1/XAF1 zinc finger" evidence="4">
    <location>
        <begin position="92"/>
        <end position="130"/>
    </location>
</feature>
<organism evidence="5 6">
    <name type="scientific">Larinioides sclopetarius</name>
    <dbReference type="NCBI Taxonomy" id="280406"/>
    <lineage>
        <taxon>Eukaryota</taxon>
        <taxon>Metazoa</taxon>
        <taxon>Ecdysozoa</taxon>
        <taxon>Arthropoda</taxon>
        <taxon>Chelicerata</taxon>
        <taxon>Arachnida</taxon>
        <taxon>Araneae</taxon>
        <taxon>Araneomorphae</taxon>
        <taxon>Entelegynae</taxon>
        <taxon>Araneoidea</taxon>
        <taxon>Araneidae</taxon>
        <taxon>Larinioides</taxon>
    </lineage>
</organism>
<evidence type="ECO:0000313" key="5">
    <source>
        <dbReference type="EMBL" id="CAL1277004.1"/>
    </source>
</evidence>
<keyword evidence="1" id="KW-0479">Metal-binding</keyword>
<keyword evidence="3" id="KW-0862">Zinc</keyword>
<evidence type="ECO:0000313" key="6">
    <source>
        <dbReference type="Proteomes" id="UP001497382"/>
    </source>
</evidence>
<evidence type="ECO:0000256" key="3">
    <source>
        <dbReference type="ARBA" id="ARBA00022833"/>
    </source>
</evidence>
<dbReference type="Proteomes" id="UP001497382">
    <property type="component" value="Unassembled WGS sequence"/>
</dbReference>
<dbReference type="Pfam" id="PF21366">
    <property type="entry name" value="TRAFD1-XIAF1_ZnF"/>
    <property type="match status" value="1"/>
</dbReference>
<dbReference type="InterPro" id="IPR051986">
    <property type="entry name" value="Innate_Immune_Apopt_Reg"/>
</dbReference>
<evidence type="ECO:0000256" key="2">
    <source>
        <dbReference type="ARBA" id="ARBA00022771"/>
    </source>
</evidence>
<dbReference type="SUPFAM" id="SSF49599">
    <property type="entry name" value="TRAF domain-like"/>
    <property type="match status" value="1"/>
</dbReference>
<dbReference type="PANTHER" id="PTHR16295:SF10">
    <property type="entry name" value="EXPRESSED PROTEIN"/>
    <property type="match status" value="1"/>
</dbReference>
<dbReference type="Gene3D" id="3.30.40.10">
    <property type="entry name" value="Zinc/RING finger domain, C3HC4 (zinc finger)"/>
    <property type="match status" value="2"/>
</dbReference>